<keyword evidence="5" id="KW-0274">FAD</keyword>
<dbReference type="PANTHER" id="PTHR43876">
    <property type="entry name" value="UBIQUINONE BIOSYNTHESIS MONOOXYGENASE COQ6, MITOCHONDRIAL"/>
    <property type="match status" value="1"/>
</dbReference>
<dbReference type="SUPFAM" id="SSF51905">
    <property type="entry name" value="FAD/NAD(P)-binding domain"/>
    <property type="match status" value="1"/>
</dbReference>
<accession>A0A3S7J936</accession>
<evidence type="ECO:0000313" key="10">
    <source>
        <dbReference type="Proteomes" id="UP000266796"/>
    </source>
</evidence>
<comment type="similarity">
    <text evidence="3">Belongs to the UbiH/COQ6 family.</text>
</comment>
<evidence type="ECO:0000256" key="1">
    <source>
        <dbReference type="ARBA" id="ARBA00001974"/>
    </source>
</evidence>
<evidence type="ECO:0000313" key="9">
    <source>
        <dbReference type="EMBL" id="AWD32189.1"/>
    </source>
</evidence>
<evidence type="ECO:0000256" key="2">
    <source>
        <dbReference type="ARBA" id="ARBA00004749"/>
    </source>
</evidence>
<organism evidence="9 10">
    <name type="scientific">Candidatus Kinetoplastidibacterium kentomonadis</name>
    <dbReference type="NCBI Taxonomy" id="1576550"/>
    <lineage>
        <taxon>Bacteria</taxon>
        <taxon>Pseudomonadati</taxon>
        <taxon>Pseudomonadota</taxon>
        <taxon>Betaproteobacteria</taxon>
        <taxon>Candidatus Kinetoplastidibacterium</taxon>
    </lineage>
</organism>
<name>A0A3S7J936_9PROT</name>
<dbReference type="Gene3D" id="3.50.50.60">
    <property type="entry name" value="FAD/NAD(P)-binding domain"/>
    <property type="match status" value="2"/>
</dbReference>
<dbReference type="UniPathway" id="UPA00232"/>
<sequence length="392" mass="44474">MENNYEIAICGAGIVGLACALAFAKKQKNLVIISPKYNFYKKDNISRVYAISLSSKIFLDELNIWNKLSNSSITSVNSMEIYGDNGGFIELDCLHVMLPELSWIVESDEIERVILNEIIKMDIPWIYDNCIEYTNGLLKTYNGTAIKADLIVGADGAKSTIRKIFNIQSTSKDYHSNAIIANISVEKYHNNIAYQWFFEKNILGVLPIYCTNTDNQVSIVLSLNNKDFFKIQKMDLNIQKQYLINLINPIISNKLGNIININMNSLKIFPLNLVKSDIISNLGAVLIGDAAHKIHPLAGQGLNLGLGDAKILVEIISNRDKFRHAGDFYILKKYKSIRTINIYKMIFVTDLLYNLFHSSYKLISYTRNISMNLLNNIPYIKRFIIENASKIS</sequence>
<dbReference type="PROSITE" id="PS01304">
    <property type="entry name" value="UBIH"/>
    <property type="match status" value="1"/>
</dbReference>
<dbReference type="InterPro" id="IPR010971">
    <property type="entry name" value="UbiH/COQ6"/>
</dbReference>
<dbReference type="AlphaFoldDB" id="A0A3S7J936"/>
<keyword evidence="10" id="KW-1185">Reference proteome</keyword>
<gene>
    <name evidence="9" type="primary">ubiI</name>
    <name evidence="9" type="ORF">CKSOR_00044</name>
</gene>
<dbReference type="Proteomes" id="UP000266796">
    <property type="component" value="Chromosome"/>
</dbReference>
<dbReference type="PRINTS" id="PR00420">
    <property type="entry name" value="RNGMNOXGNASE"/>
</dbReference>
<evidence type="ECO:0000256" key="3">
    <source>
        <dbReference type="ARBA" id="ARBA00005349"/>
    </source>
</evidence>
<feature type="domain" description="FAD-binding" evidence="8">
    <location>
        <begin position="144"/>
        <end position="318"/>
    </location>
</feature>
<comment type="pathway">
    <text evidence="2">Cofactor biosynthesis; ubiquinone biosynthesis.</text>
</comment>
<evidence type="ECO:0000256" key="7">
    <source>
        <dbReference type="ARBA" id="ARBA00023033"/>
    </source>
</evidence>
<reference evidence="9 10" key="1">
    <citation type="journal article" date="2018" name="Parasitology">
        <title>The reduced genome of Candidatus Kinetoplastibacterium sorsogonicusi, the endosymbiont of Kentomonas sorsogonicus (Trypanosomatidae): loss of the haem-synthesis pathway.</title>
        <authorList>
            <person name="Silva F.M."/>
            <person name="Kostygov A.Y."/>
            <person name="Spodareva V.V."/>
            <person name="Butenko A."/>
            <person name="Tossou R."/>
            <person name="Lukes J."/>
            <person name="Yurchenko V."/>
            <person name="Alves J.M.P."/>
        </authorList>
    </citation>
    <scope>NUCLEOTIDE SEQUENCE [LARGE SCALE GENOMIC DNA]</scope>
    <source>
        <strain evidence="9 10">MF-08</strain>
    </source>
</reference>
<evidence type="ECO:0000256" key="4">
    <source>
        <dbReference type="ARBA" id="ARBA00022630"/>
    </source>
</evidence>
<dbReference type="EMBL" id="CP025628">
    <property type="protein sequence ID" value="AWD32189.1"/>
    <property type="molecule type" value="Genomic_DNA"/>
</dbReference>
<dbReference type="KEGG" id="kso:CKSOR_00044"/>
<dbReference type="GO" id="GO:0016705">
    <property type="term" value="F:oxidoreductase activity, acting on paired donors, with incorporation or reduction of molecular oxygen"/>
    <property type="evidence" value="ECO:0007669"/>
    <property type="project" value="InterPro"/>
</dbReference>
<dbReference type="GO" id="GO:0004497">
    <property type="term" value="F:monooxygenase activity"/>
    <property type="evidence" value="ECO:0007669"/>
    <property type="project" value="UniProtKB-KW"/>
</dbReference>
<evidence type="ECO:0000256" key="6">
    <source>
        <dbReference type="ARBA" id="ARBA00023002"/>
    </source>
</evidence>
<dbReference type="EC" id="1.14.13.-" evidence="9"/>
<evidence type="ECO:0000256" key="5">
    <source>
        <dbReference type="ARBA" id="ARBA00022827"/>
    </source>
</evidence>
<comment type="cofactor">
    <cofactor evidence="1">
        <name>FAD</name>
        <dbReference type="ChEBI" id="CHEBI:57692"/>
    </cofactor>
</comment>
<dbReference type="RefSeq" id="WP_108673614.1">
    <property type="nucleotide sequence ID" value="NZ_CP025628.1"/>
</dbReference>
<dbReference type="Pfam" id="PF01494">
    <property type="entry name" value="FAD_binding_3"/>
    <property type="match status" value="1"/>
</dbReference>
<dbReference type="NCBIfam" id="TIGR01988">
    <property type="entry name" value="Ubi-OHases"/>
    <property type="match status" value="1"/>
</dbReference>
<protein>
    <submittedName>
        <fullName evidence="9">2-octaprenylphenol hydroxylase</fullName>
        <ecNumber evidence="9">1.14.13.-</ecNumber>
    </submittedName>
</protein>
<dbReference type="GO" id="GO:0071949">
    <property type="term" value="F:FAD binding"/>
    <property type="evidence" value="ECO:0007669"/>
    <property type="project" value="InterPro"/>
</dbReference>
<dbReference type="InterPro" id="IPR002938">
    <property type="entry name" value="FAD-bd"/>
</dbReference>
<dbReference type="GO" id="GO:0006744">
    <property type="term" value="P:ubiquinone biosynthetic process"/>
    <property type="evidence" value="ECO:0007669"/>
    <property type="project" value="UniProtKB-UniPathway"/>
</dbReference>
<proteinExistence type="inferred from homology"/>
<dbReference type="InterPro" id="IPR036188">
    <property type="entry name" value="FAD/NAD-bd_sf"/>
</dbReference>
<dbReference type="OrthoDB" id="9769565at2"/>
<keyword evidence="6 9" id="KW-0560">Oxidoreductase</keyword>
<keyword evidence="7" id="KW-0503">Monooxygenase</keyword>
<dbReference type="InterPro" id="IPR051205">
    <property type="entry name" value="UbiH/COQ6_monooxygenase"/>
</dbReference>
<dbReference type="PANTHER" id="PTHR43876:SF7">
    <property type="entry name" value="UBIQUINONE BIOSYNTHESIS MONOOXYGENASE COQ6, MITOCHONDRIAL"/>
    <property type="match status" value="1"/>
</dbReference>
<dbReference type="InterPro" id="IPR018168">
    <property type="entry name" value="Ubi_Hdrlase_CS"/>
</dbReference>
<evidence type="ECO:0000259" key="8">
    <source>
        <dbReference type="Pfam" id="PF01494"/>
    </source>
</evidence>
<keyword evidence="4" id="KW-0285">Flavoprotein</keyword>